<dbReference type="Pfam" id="PF01816">
    <property type="entry name" value="LRV"/>
    <property type="match status" value="1"/>
</dbReference>
<dbReference type="InterPro" id="IPR004830">
    <property type="entry name" value="LRR_variant"/>
</dbReference>
<evidence type="ECO:0000313" key="1">
    <source>
        <dbReference type="EMBL" id="MDC0670005.1"/>
    </source>
</evidence>
<gene>
    <name evidence="1" type="ORF">POL58_19795</name>
</gene>
<reference evidence="1 2" key="1">
    <citation type="submission" date="2022-11" db="EMBL/GenBank/DDBJ databases">
        <title>Minimal conservation of predation-associated metabolite biosynthetic gene clusters underscores biosynthetic potential of Myxococcota including descriptions for ten novel species: Archangium lansinium sp. nov., Myxococcus landrumus sp. nov., Nannocystis bai.</title>
        <authorList>
            <person name="Ahearne A."/>
            <person name="Stevens C."/>
            <person name="Dowd S."/>
        </authorList>
    </citation>
    <scope>NUCLEOTIDE SEQUENCE [LARGE SCALE GENOMIC DNA]</scope>
    <source>
        <strain evidence="1 2">NCELM</strain>
    </source>
</reference>
<comment type="caution">
    <text evidence="1">The sequence shown here is derived from an EMBL/GenBank/DDBJ whole genome shotgun (WGS) entry which is preliminary data.</text>
</comment>
<organism evidence="1 2">
    <name type="scientific">Nannocystis radixulma</name>
    <dbReference type="NCBI Taxonomy" id="2995305"/>
    <lineage>
        <taxon>Bacteria</taxon>
        <taxon>Pseudomonadati</taxon>
        <taxon>Myxococcota</taxon>
        <taxon>Polyangia</taxon>
        <taxon>Nannocystales</taxon>
        <taxon>Nannocystaceae</taxon>
        <taxon>Nannocystis</taxon>
    </lineage>
</organism>
<dbReference type="Proteomes" id="UP001217838">
    <property type="component" value="Unassembled WGS sequence"/>
</dbReference>
<proteinExistence type="predicted"/>
<dbReference type="EMBL" id="JAQNDN010000010">
    <property type="protein sequence ID" value="MDC0670005.1"/>
    <property type="molecule type" value="Genomic_DNA"/>
</dbReference>
<accession>A0ABT5B7A2</accession>
<dbReference type="InterPro" id="IPR011989">
    <property type="entry name" value="ARM-like"/>
</dbReference>
<protein>
    <submittedName>
        <fullName evidence="1">HEAT repeat domain-containing protein</fullName>
    </submittedName>
</protein>
<evidence type="ECO:0000313" key="2">
    <source>
        <dbReference type="Proteomes" id="UP001217838"/>
    </source>
</evidence>
<dbReference type="Pfam" id="PF13646">
    <property type="entry name" value="HEAT_2"/>
    <property type="match status" value="1"/>
</dbReference>
<dbReference type="SUPFAM" id="SSF48371">
    <property type="entry name" value="ARM repeat"/>
    <property type="match status" value="3"/>
</dbReference>
<name>A0ABT5B7A2_9BACT</name>
<dbReference type="RefSeq" id="WP_271999813.1">
    <property type="nucleotide sequence ID" value="NZ_JAQNDN010000010.1"/>
</dbReference>
<dbReference type="InterPro" id="IPR016024">
    <property type="entry name" value="ARM-type_fold"/>
</dbReference>
<keyword evidence="2" id="KW-1185">Reference proteome</keyword>
<dbReference type="Gene3D" id="1.25.10.10">
    <property type="entry name" value="Leucine-rich Repeat Variant"/>
    <property type="match status" value="3"/>
</dbReference>
<sequence>MGKVDYENLLGRAQALASSPAVDQALVADIVRLLTAGSPQLRKRLAELVHDLERKATAAALTTAPDDEPPGPGRADILALARRGPTARAELPTLLLKVLDGDDEELRSLAAEAIGAVAPGDVELLPRLLTMLFQQPRLDLRAMRYARAVASVGAPATPELCRKLETGDSLQRALAVTALCVLFVDSPQPAALPLLLRAVADKELGDARAHAVAALGALAGTFEVVLPTLAELLRDRDVRVSREAAVALARDGANGAALLLQACAKKTRPPALKKLGWMLDDPPHALPLLLLLLGDEGRDLADDATRTRIRQCIGQRSSAPALLLQRLVRDQDSETRLSMALNQAGPPEIFAILANDKNDEVRRLVADNRATPAVVLATLAADKNDDVKRTVAENPNTPAEALEQLLKAKISRIRRLVARHKHTPLKRIEAFAVHKEPLVRCAVAGNPNLPYPLLEQIRQDPLLELSEAVAMHPHAPLSVLEGLARHREHRVRAAAALNPKLPTALLCELAQDSSPQVRRSLAENPNSTPAILRALASAALFRVDGALIDNPRTPPAALALLAGREEASTRRDVLAHDNLPDEIFARLISDPDPQVRATALLRMDPRRPSWVAVEPSWAEFGDRGE</sequence>